<comment type="caution">
    <text evidence="2">The sequence shown here is derived from an EMBL/GenBank/DDBJ whole genome shotgun (WGS) entry which is preliminary data.</text>
</comment>
<organism evidence="2 3">
    <name type="scientific">Heyndrickxia coagulans</name>
    <name type="common">Weizmannia coagulans</name>
    <dbReference type="NCBI Taxonomy" id="1398"/>
    <lineage>
        <taxon>Bacteria</taxon>
        <taxon>Bacillati</taxon>
        <taxon>Bacillota</taxon>
        <taxon>Bacilli</taxon>
        <taxon>Bacillales</taxon>
        <taxon>Bacillaceae</taxon>
        <taxon>Heyndrickxia</taxon>
    </lineage>
</organism>
<accession>A0A150K4S6</accession>
<protein>
    <submittedName>
        <fullName evidence="2">Uncharacterized protein</fullName>
    </submittedName>
</protein>
<dbReference type="Proteomes" id="UP000075288">
    <property type="component" value="Unassembled WGS sequence"/>
</dbReference>
<reference evidence="2 3" key="1">
    <citation type="submission" date="2016-01" db="EMBL/GenBank/DDBJ databases">
        <title>Genome Sequences of Twelve Sporeforming Bacillus Species Isolated from Foods.</title>
        <authorList>
            <person name="Berendsen E.M."/>
            <person name="Wells-Bennik M.H."/>
            <person name="Krawcyk A.O."/>
            <person name="De Jong A."/>
            <person name="Holsappel S."/>
            <person name="Eijlander R.T."/>
            <person name="Kuipers O.P."/>
        </authorList>
    </citation>
    <scope>NUCLEOTIDE SEQUENCE [LARGE SCALE GENOMIC DNA]</scope>
    <source>
        <strain evidence="2 3">B4098</strain>
    </source>
</reference>
<evidence type="ECO:0000313" key="3">
    <source>
        <dbReference type="Proteomes" id="UP000075288"/>
    </source>
</evidence>
<sequence>MSDWIKNMLSPAAGRKGPPQPALYCGKRKNRVFEQEE</sequence>
<dbReference type="AlphaFoldDB" id="A0A150K4S6"/>
<dbReference type="PATRIC" id="fig|1398.26.peg.2118"/>
<dbReference type="EMBL" id="LQYG01000027">
    <property type="protein sequence ID" value="KYC64462.1"/>
    <property type="molecule type" value="Genomic_DNA"/>
</dbReference>
<evidence type="ECO:0000256" key="1">
    <source>
        <dbReference type="SAM" id="MobiDB-lite"/>
    </source>
</evidence>
<gene>
    <name evidence="2" type="ORF">B4098_3170</name>
</gene>
<proteinExistence type="predicted"/>
<evidence type="ECO:0000313" key="2">
    <source>
        <dbReference type="EMBL" id="KYC64462.1"/>
    </source>
</evidence>
<feature type="region of interest" description="Disordered" evidence="1">
    <location>
        <begin position="1"/>
        <end position="37"/>
    </location>
</feature>
<name>A0A150K4S6_HEYCO</name>